<evidence type="ECO:0000256" key="7">
    <source>
        <dbReference type="SAM" id="Phobius"/>
    </source>
</evidence>
<dbReference type="AlphaFoldDB" id="A0A9Q1B9V2"/>
<proteinExistence type="predicted"/>
<comment type="subcellular location">
    <subcellularLocation>
        <location evidence="1">Membrane</location>
        <topology evidence="1">Multi-pass membrane protein</topology>
    </subcellularLocation>
</comment>
<accession>A0A9Q1B9V2</accession>
<reference evidence="10" key="1">
    <citation type="submission" date="2021-10" db="EMBL/GenBank/DDBJ databases">
        <title>Tropical sea cucumber genome reveals ecological adaptation and Cuvierian tubules defense mechanism.</title>
        <authorList>
            <person name="Chen T."/>
        </authorList>
    </citation>
    <scope>NUCLEOTIDE SEQUENCE</scope>
    <source>
        <strain evidence="10">Nanhai2018</strain>
        <tissue evidence="10">Muscle</tissue>
    </source>
</reference>
<feature type="transmembrane region" description="Helical" evidence="7">
    <location>
        <begin position="99"/>
        <end position="119"/>
    </location>
</feature>
<evidence type="ECO:0000256" key="1">
    <source>
        <dbReference type="ARBA" id="ARBA00004141"/>
    </source>
</evidence>
<feature type="transmembrane region" description="Helical" evidence="7">
    <location>
        <begin position="170"/>
        <end position="188"/>
    </location>
</feature>
<feature type="compositionally biased region" description="Basic and acidic residues" evidence="6">
    <location>
        <begin position="434"/>
        <end position="458"/>
    </location>
</feature>
<keyword evidence="3 7" id="KW-1133">Transmembrane helix</keyword>
<dbReference type="GO" id="GO:0016020">
    <property type="term" value="C:membrane"/>
    <property type="evidence" value="ECO:0007669"/>
    <property type="project" value="UniProtKB-SubCell"/>
</dbReference>
<feature type="transmembrane region" description="Helical" evidence="7">
    <location>
        <begin position="131"/>
        <end position="150"/>
    </location>
</feature>
<dbReference type="Proteomes" id="UP001152320">
    <property type="component" value="Chromosome 23"/>
</dbReference>
<evidence type="ECO:0000256" key="2">
    <source>
        <dbReference type="ARBA" id="ARBA00022692"/>
    </source>
</evidence>
<name>A0A9Q1B9V2_HOLLE</name>
<dbReference type="PANTHER" id="PTHR23252:SF24">
    <property type="entry name" value="TRANSMEMBRANE PROTEIN 145"/>
    <property type="match status" value="1"/>
</dbReference>
<evidence type="ECO:0000256" key="6">
    <source>
        <dbReference type="SAM" id="MobiDB-lite"/>
    </source>
</evidence>
<evidence type="ECO:0000256" key="3">
    <source>
        <dbReference type="ARBA" id="ARBA00022989"/>
    </source>
</evidence>
<evidence type="ECO:0000313" key="11">
    <source>
        <dbReference type="Proteomes" id="UP001152320"/>
    </source>
</evidence>
<evidence type="ECO:0008006" key="12">
    <source>
        <dbReference type="Google" id="ProtNLM"/>
    </source>
</evidence>
<evidence type="ECO:0000313" key="10">
    <source>
        <dbReference type="EMBL" id="KAJ8019971.1"/>
    </source>
</evidence>
<organism evidence="10 11">
    <name type="scientific">Holothuria leucospilota</name>
    <name type="common">Black long sea cucumber</name>
    <name type="synonym">Mertensiothuria leucospilota</name>
    <dbReference type="NCBI Taxonomy" id="206669"/>
    <lineage>
        <taxon>Eukaryota</taxon>
        <taxon>Metazoa</taxon>
        <taxon>Echinodermata</taxon>
        <taxon>Eleutherozoa</taxon>
        <taxon>Echinozoa</taxon>
        <taxon>Holothuroidea</taxon>
        <taxon>Aspidochirotacea</taxon>
        <taxon>Aspidochirotida</taxon>
        <taxon>Holothuriidae</taxon>
        <taxon>Holothuria</taxon>
    </lineage>
</organism>
<sequence length="497" mass="56395">MQTCWEKNFLVPSMQNSKVKLTPGIGRPCYKKIDDDGSEIIHCAGTKSFTTFRERWHYITFMNCHYQRNVGINVRYKLHMLNGDRYWNREFSADESCHIFTSIGNVIFTTVLILMGKGYTITRLDIRRLGVAKIIFFVLAYSTTFLTLYILKEKADKRDVKNIYDSEAAIGLVILRFTGLGWILYGVFFTMKNYPKKRAFYLAFTTFSVGWFLSEPFIILLSNYHLPLYCRAKVVHGAYLTVAVLGHGMFLFITRPSTTNTFFPFHLSTNKVGFEVTDEESCASNSGIESDSSYTKYMVEKEQAMDYYRTLEKPSTIQTISKSVSKQDVKISPNIQETPKPTTLTPLQKVFRALEEVDRSIEEDKAAELAQRRKLQAILGCKIGGIYDLEEELSEESISPSKEVTDVTSTERDSNNHPKNAARKDTNTAAALSSDEKPSKKKTITKEEAANIKAKELQDIFVTRRPKETKATHGECSTPNKTAVDTSSSSGKVETLN</sequence>
<feature type="compositionally biased region" description="Basic and acidic residues" evidence="6">
    <location>
        <begin position="403"/>
        <end position="426"/>
    </location>
</feature>
<comment type="caution">
    <text evidence="10">The sequence shown here is derived from an EMBL/GenBank/DDBJ whole genome shotgun (WGS) entry which is preliminary data.</text>
</comment>
<evidence type="ECO:0000259" key="8">
    <source>
        <dbReference type="Pfam" id="PF10192"/>
    </source>
</evidence>
<dbReference type="EMBL" id="JAIZAY010000023">
    <property type="protein sequence ID" value="KAJ8019971.1"/>
    <property type="molecule type" value="Genomic_DNA"/>
</dbReference>
<feature type="transmembrane region" description="Helical" evidence="7">
    <location>
        <begin position="200"/>
        <end position="222"/>
    </location>
</feature>
<dbReference type="InterPro" id="IPR019336">
    <property type="entry name" value="GPR180/TMEM145_TM"/>
</dbReference>
<evidence type="ECO:0000256" key="5">
    <source>
        <dbReference type="ARBA" id="ARBA00023180"/>
    </source>
</evidence>
<feature type="domain" description="GPR180/TMEM145 transmembrane" evidence="8">
    <location>
        <begin position="92"/>
        <end position="249"/>
    </location>
</feature>
<dbReference type="Pfam" id="PF21892">
    <property type="entry name" value="TMEM145_N"/>
    <property type="match status" value="1"/>
</dbReference>
<feature type="region of interest" description="Disordered" evidence="6">
    <location>
        <begin position="393"/>
        <end position="497"/>
    </location>
</feature>
<feature type="transmembrane region" description="Helical" evidence="7">
    <location>
        <begin position="234"/>
        <end position="253"/>
    </location>
</feature>
<dbReference type="InterPro" id="IPR053880">
    <property type="entry name" value="GPR180-like_N"/>
</dbReference>
<feature type="compositionally biased region" description="Polar residues" evidence="6">
    <location>
        <begin position="475"/>
        <end position="497"/>
    </location>
</feature>
<dbReference type="GO" id="GO:0007186">
    <property type="term" value="P:G protein-coupled receptor signaling pathway"/>
    <property type="evidence" value="ECO:0007669"/>
    <property type="project" value="InterPro"/>
</dbReference>
<dbReference type="PANTHER" id="PTHR23252">
    <property type="entry name" value="INTIMAL THICKNESS RECEPTOR-RELATED"/>
    <property type="match status" value="1"/>
</dbReference>
<dbReference type="OrthoDB" id="205745at2759"/>
<dbReference type="InterPro" id="IPR047831">
    <property type="entry name" value="GPR180/TMEM145"/>
</dbReference>
<keyword evidence="4 7" id="KW-0472">Membrane</keyword>
<keyword evidence="2 7" id="KW-0812">Transmembrane</keyword>
<feature type="domain" description="GPR180-like N-terminal" evidence="9">
    <location>
        <begin position="2"/>
        <end position="76"/>
    </location>
</feature>
<evidence type="ECO:0000256" key="4">
    <source>
        <dbReference type="ARBA" id="ARBA00023136"/>
    </source>
</evidence>
<gene>
    <name evidence="10" type="ORF">HOLleu_41767</name>
</gene>
<evidence type="ECO:0000259" key="9">
    <source>
        <dbReference type="Pfam" id="PF21892"/>
    </source>
</evidence>
<dbReference type="GO" id="GO:0019236">
    <property type="term" value="P:response to pheromone"/>
    <property type="evidence" value="ECO:0007669"/>
    <property type="project" value="InterPro"/>
</dbReference>
<protein>
    <recommendedName>
        <fullName evidence="12">Intimal thickness related receptor IRP domain-containing protein</fullName>
    </recommendedName>
</protein>
<keyword evidence="5" id="KW-0325">Glycoprotein</keyword>
<dbReference type="Pfam" id="PF10192">
    <property type="entry name" value="GPR180-TMEM145_TM"/>
    <property type="match status" value="1"/>
</dbReference>
<keyword evidence="11" id="KW-1185">Reference proteome</keyword>